<feature type="transmembrane region" description="Helical" evidence="7">
    <location>
        <begin position="41"/>
        <end position="64"/>
    </location>
</feature>
<sequence>MKVFFKNSNFRLFATGSFLSSAGDVLFYLAFMTYASNLKNYSLAISLIAISEAIPKFFTLFGGYLADKTRDKFKSIFNLALVRCILYTIVGLLLTTKMSDWNLVMCIALANFISDTFGTYSSGLVTPLIVAILGKENYAEGSGFANGMSQTISMLARFAGASMLLFMSYSSLAFINAATFLIAGILFALVGKRVNTQKLPLPKSNKLNFFQTLKTSFKQVKKQNNLLTMISILVLLNAVLAVLIPLFTIILATHKQTMLIGSYSFTLAIGETIVGGGMILGSLFGPTIFKKTSVFLLAIYSSILALFASLSLFINNLFVILGTFALLTFFVATISLKMNQWLISSVESSILGSTASLLNTLLMASDPFMTMLLSSITAISNVYIAISVLLCFNVLVIFLIITAYLKNKALKANIPLAESEA</sequence>
<feature type="transmembrane region" description="Helical" evidence="7">
    <location>
        <begin position="293"/>
        <end position="312"/>
    </location>
</feature>
<dbReference type="EMBL" id="JBBVUL010000011">
    <property type="protein sequence ID" value="MEL0565535.1"/>
    <property type="molecule type" value="Genomic_DNA"/>
</dbReference>
<evidence type="ECO:0000313" key="8">
    <source>
        <dbReference type="EMBL" id="KAA9323739.1"/>
    </source>
</evidence>
<dbReference type="GO" id="GO:0005886">
    <property type="term" value="C:plasma membrane"/>
    <property type="evidence" value="ECO:0007669"/>
    <property type="project" value="UniProtKB-SubCell"/>
</dbReference>
<reference evidence="9 11" key="2">
    <citation type="submission" date="2024-04" db="EMBL/GenBank/DDBJ databases">
        <title>Three lactobacilli isolated from voided urine samples from females with type 2 diabetes.</title>
        <authorList>
            <person name="Kula A."/>
            <person name="Stegman N."/>
            <person name="Putonti C."/>
        </authorList>
    </citation>
    <scope>NUCLEOTIDE SEQUENCE [LARGE SCALE GENOMIC DNA]</scope>
    <source>
        <strain evidence="9 11">1855</strain>
    </source>
</reference>
<evidence type="ECO:0000256" key="4">
    <source>
        <dbReference type="ARBA" id="ARBA00022692"/>
    </source>
</evidence>
<dbReference type="OrthoDB" id="2989542at2"/>
<evidence type="ECO:0000256" key="7">
    <source>
        <dbReference type="SAM" id="Phobius"/>
    </source>
</evidence>
<keyword evidence="6 7" id="KW-0472">Membrane</keyword>
<feature type="transmembrane region" description="Helical" evidence="7">
    <location>
        <begin position="318"/>
        <end position="336"/>
    </location>
</feature>
<proteinExistence type="predicted"/>
<keyword evidence="2" id="KW-0813">Transport</keyword>
<feature type="transmembrane region" description="Helical" evidence="7">
    <location>
        <begin position="258"/>
        <end position="281"/>
    </location>
</feature>
<keyword evidence="4 7" id="KW-0812">Transmembrane</keyword>
<feature type="transmembrane region" description="Helical" evidence="7">
    <location>
        <begin position="12"/>
        <end position="35"/>
    </location>
</feature>
<name>A0A5N1IEV5_LACJE</name>
<dbReference type="KEGG" id="lje:BUE77_00300"/>
<dbReference type="InterPro" id="IPR036259">
    <property type="entry name" value="MFS_trans_sf"/>
</dbReference>
<dbReference type="AlphaFoldDB" id="A0A5N1IEV5"/>
<evidence type="ECO:0000313" key="11">
    <source>
        <dbReference type="Proteomes" id="UP001385848"/>
    </source>
</evidence>
<dbReference type="PANTHER" id="PTHR43266:SF2">
    <property type="entry name" value="MAJOR FACILITATOR SUPERFAMILY (MFS) PROFILE DOMAIN-CONTAINING PROTEIN"/>
    <property type="match status" value="1"/>
</dbReference>
<comment type="caution">
    <text evidence="8">The sequence shown here is derived from an EMBL/GenBank/DDBJ whole genome shotgun (WGS) entry which is preliminary data.</text>
</comment>
<evidence type="ECO:0000256" key="1">
    <source>
        <dbReference type="ARBA" id="ARBA00004651"/>
    </source>
</evidence>
<dbReference type="Proteomes" id="UP000327236">
    <property type="component" value="Unassembled WGS sequence"/>
</dbReference>
<keyword evidence="11" id="KW-1185">Reference proteome</keyword>
<dbReference type="RefSeq" id="WP_006585454.1">
    <property type="nucleotide sequence ID" value="NZ_CATOUV010000001.1"/>
</dbReference>
<dbReference type="Proteomes" id="UP001385848">
    <property type="component" value="Unassembled WGS sequence"/>
</dbReference>
<evidence type="ECO:0000256" key="5">
    <source>
        <dbReference type="ARBA" id="ARBA00022989"/>
    </source>
</evidence>
<gene>
    <name evidence="9" type="ORF">AAC431_06320</name>
    <name evidence="8" type="ORF">F6H94_01910</name>
</gene>
<dbReference type="Gene3D" id="1.20.1250.20">
    <property type="entry name" value="MFS general substrate transporter like domains"/>
    <property type="match status" value="1"/>
</dbReference>
<dbReference type="SUPFAM" id="SSF103473">
    <property type="entry name" value="MFS general substrate transporter"/>
    <property type="match status" value="1"/>
</dbReference>
<protein>
    <submittedName>
        <fullName evidence="8">MFS transporter</fullName>
    </submittedName>
</protein>
<keyword evidence="5 7" id="KW-1133">Transmembrane helix</keyword>
<evidence type="ECO:0000256" key="6">
    <source>
        <dbReference type="ARBA" id="ARBA00023136"/>
    </source>
</evidence>
<organism evidence="8 10">
    <name type="scientific">Lactobacillus jensenii</name>
    <dbReference type="NCBI Taxonomy" id="109790"/>
    <lineage>
        <taxon>Bacteria</taxon>
        <taxon>Bacillati</taxon>
        <taxon>Bacillota</taxon>
        <taxon>Bacilli</taxon>
        <taxon>Lactobacillales</taxon>
        <taxon>Lactobacillaceae</taxon>
        <taxon>Lactobacillus</taxon>
    </lineage>
</organism>
<dbReference type="GeneID" id="31742136"/>
<feature type="transmembrane region" description="Helical" evidence="7">
    <location>
        <begin position="172"/>
        <end position="190"/>
    </location>
</feature>
<reference evidence="8 10" key="1">
    <citation type="submission" date="2019-09" db="EMBL/GenBank/DDBJ databases">
        <title>Draft genome sequence assemblies of isolates from the urinary tract.</title>
        <authorList>
            <person name="Mores C.R."/>
            <person name="Putonti C."/>
            <person name="Wolfe A.J."/>
        </authorList>
    </citation>
    <scope>NUCLEOTIDE SEQUENCE [LARGE SCALE GENOMIC DNA]</scope>
    <source>
        <strain evidence="8 10">UMB246</strain>
    </source>
</reference>
<feature type="transmembrane region" description="Helical" evidence="7">
    <location>
        <begin position="76"/>
        <end position="95"/>
    </location>
</feature>
<evidence type="ECO:0000313" key="9">
    <source>
        <dbReference type="EMBL" id="MEL0565535.1"/>
    </source>
</evidence>
<dbReference type="PANTHER" id="PTHR43266">
    <property type="entry name" value="MACROLIDE-EFFLUX PROTEIN"/>
    <property type="match status" value="1"/>
</dbReference>
<evidence type="ECO:0000313" key="10">
    <source>
        <dbReference type="Proteomes" id="UP000327236"/>
    </source>
</evidence>
<evidence type="ECO:0000256" key="2">
    <source>
        <dbReference type="ARBA" id="ARBA00022448"/>
    </source>
</evidence>
<evidence type="ECO:0000256" key="3">
    <source>
        <dbReference type="ARBA" id="ARBA00022475"/>
    </source>
</evidence>
<feature type="transmembrane region" description="Helical" evidence="7">
    <location>
        <begin position="382"/>
        <end position="405"/>
    </location>
</feature>
<feature type="transmembrane region" description="Helical" evidence="7">
    <location>
        <begin position="226"/>
        <end position="252"/>
    </location>
</feature>
<accession>A0A5N1IEV5</accession>
<comment type="subcellular location">
    <subcellularLocation>
        <location evidence="1">Cell membrane</location>
        <topology evidence="1">Multi-pass membrane protein</topology>
    </subcellularLocation>
</comment>
<keyword evidence="3" id="KW-1003">Cell membrane</keyword>
<dbReference type="EMBL" id="VYWW01000006">
    <property type="protein sequence ID" value="KAA9323739.1"/>
    <property type="molecule type" value="Genomic_DNA"/>
</dbReference>